<dbReference type="InterPro" id="IPR011765">
    <property type="entry name" value="Pept_M16_N"/>
</dbReference>
<evidence type="ECO:0000259" key="6">
    <source>
        <dbReference type="Pfam" id="PF05193"/>
    </source>
</evidence>
<evidence type="ECO:0000256" key="4">
    <source>
        <dbReference type="RuleBase" id="RU004447"/>
    </source>
</evidence>
<organism evidence="7 8">
    <name type="scientific">Siculibacillus lacustris</name>
    <dbReference type="NCBI Taxonomy" id="1549641"/>
    <lineage>
        <taxon>Bacteria</taxon>
        <taxon>Pseudomonadati</taxon>
        <taxon>Pseudomonadota</taxon>
        <taxon>Alphaproteobacteria</taxon>
        <taxon>Hyphomicrobiales</taxon>
        <taxon>Ancalomicrobiaceae</taxon>
        <taxon>Siculibacillus</taxon>
    </lineage>
</organism>
<dbReference type="InterPro" id="IPR001431">
    <property type="entry name" value="Pept_M16_Zn_BS"/>
</dbReference>
<dbReference type="InterPro" id="IPR011249">
    <property type="entry name" value="Metalloenz_LuxS/M16"/>
</dbReference>
<keyword evidence="3" id="KW-0645">Protease</keyword>
<keyword evidence="3" id="KW-0378">Hydrolase</keyword>
<evidence type="ECO:0000313" key="7">
    <source>
        <dbReference type="EMBL" id="TBW34967.1"/>
    </source>
</evidence>
<keyword evidence="8" id="KW-1185">Reference proteome</keyword>
<sequence>MTVDVTTLASGLTIATETMPHLETASVGVWVGAGSRSERASEHGISHLLEHMAFKGTTRRSAKRIAEEIEAVGGEINAATSVENTCYYARILADDLPLAVDILADILTASVFDAEELEREQHVVLQEIGAADDTPEDLVFDLLQERAFPDQPIGRPILGTPETVASFRRDALAAYLERHYRHSQTVIAAAGAVDHAEVVRLAEAHFGGFAAGEAPALEPAIYRGGDVAENRDLSEAQVTLAFEGRAQTAPDAHAAQILATVLGGGMSSRLFQEIREKQGLCYSISAFHWGYRETGLFGIHAATGADDLARLMGGIADEVARIVHDLDEAELARGKAQLRAGLLMSLESPSARASQIARQCLIWGRPLTTREVIADIEAVDLQRVRTLAGAIFCGSTPTLALIGPVDGALDGAEMARRIRAAV</sequence>
<dbReference type="Pfam" id="PF05193">
    <property type="entry name" value="Peptidase_M16_C"/>
    <property type="match status" value="1"/>
</dbReference>
<dbReference type="Gene3D" id="3.30.830.10">
    <property type="entry name" value="Metalloenzyme, LuxS/M16 peptidase-like"/>
    <property type="match status" value="2"/>
</dbReference>
<gene>
    <name evidence="7" type="ORF">EYW49_17010</name>
</gene>
<dbReference type="AlphaFoldDB" id="A0A4Q9VKD3"/>
<dbReference type="SUPFAM" id="SSF63411">
    <property type="entry name" value="LuxS/MPP-like metallohydrolase"/>
    <property type="match status" value="2"/>
</dbReference>
<dbReference type="GO" id="GO:0004222">
    <property type="term" value="F:metalloendopeptidase activity"/>
    <property type="evidence" value="ECO:0007669"/>
    <property type="project" value="InterPro"/>
</dbReference>
<dbReference type="InterPro" id="IPR007863">
    <property type="entry name" value="Peptidase_M16_C"/>
</dbReference>
<dbReference type="Pfam" id="PF00675">
    <property type="entry name" value="Peptidase_M16"/>
    <property type="match status" value="1"/>
</dbReference>
<evidence type="ECO:0000259" key="5">
    <source>
        <dbReference type="Pfam" id="PF00675"/>
    </source>
</evidence>
<dbReference type="PANTHER" id="PTHR11851:SF49">
    <property type="entry name" value="MITOCHONDRIAL-PROCESSING PEPTIDASE SUBUNIT ALPHA"/>
    <property type="match status" value="1"/>
</dbReference>
<dbReference type="EMBL" id="SJFN01000029">
    <property type="protein sequence ID" value="TBW34967.1"/>
    <property type="molecule type" value="Genomic_DNA"/>
</dbReference>
<dbReference type="Proteomes" id="UP000292781">
    <property type="component" value="Unassembled WGS sequence"/>
</dbReference>
<dbReference type="OrthoDB" id="9811314at2"/>
<accession>A0A4Q9VKD3</accession>
<proteinExistence type="inferred from homology"/>
<keyword evidence="3" id="KW-0482">Metalloprotease</keyword>
<dbReference type="PROSITE" id="PS00143">
    <property type="entry name" value="INSULINASE"/>
    <property type="match status" value="1"/>
</dbReference>
<comment type="caution">
    <text evidence="7">The sequence shown here is derived from an EMBL/GenBank/DDBJ whole genome shotgun (WGS) entry which is preliminary data.</text>
</comment>
<comment type="similarity">
    <text evidence="2 4">Belongs to the peptidase M16 family.</text>
</comment>
<dbReference type="GO" id="GO:0046872">
    <property type="term" value="F:metal ion binding"/>
    <property type="evidence" value="ECO:0007669"/>
    <property type="project" value="InterPro"/>
</dbReference>
<protein>
    <submittedName>
        <fullName evidence="7">Insulinase family protein</fullName>
    </submittedName>
</protein>
<evidence type="ECO:0000313" key="8">
    <source>
        <dbReference type="Proteomes" id="UP000292781"/>
    </source>
</evidence>
<reference evidence="7 8" key="1">
    <citation type="submission" date="2019-02" db="EMBL/GenBank/DDBJ databases">
        <title>Siculibacillus lacustris gen. nov., sp. nov., a new rosette-forming bacterium isolated from a freshwater crater lake (Lake St. Ana, Romania).</title>
        <authorList>
            <person name="Felfoldi T."/>
            <person name="Marton Z."/>
            <person name="Szabo A."/>
            <person name="Mentes A."/>
            <person name="Boka K."/>
            <person name="Marialigeti K."/>
            <person name="Mathe I."/>
            <person name="Koncz M."/>
            <person name="Schumann P."/>
            <person name="Toth E."/>
        </authorList>
    </citation>
    <scope>NUCLEOTIDE SEQUENCE [LARGE SCALE GENOMIC DNA]</scope>
    <source>
        <strain evidence="7 8">SA-279</strain>
    </source>
</reference>
<dbReference type="InterPro" id="IPR050361">
    <property type="entry name" value="MPP/UQCRC_Complex"/>
</dbReference>
<dbReference type="RefSeq" id="WP_131310827.1">
    <property type="nucleotide sequence ID" value="NZ_SJFN01000029.1"/>
</dbReference>
<feature type="domain" description="Peptidase M16 C-terminal" evidence="6">
    <location>
        <begin position="167"/>
        <end position="338"/>
    </location>
</feature>
<dbReference type="GO" id="GO:0006508">
    <property type="term" value="P:proteolysis"/>
    <property type="evidence" value="ECO:0007669"/>
    <property type="project" value="InterPro"/>
</dbReference>
<name>A0A4Q9VKD3_9HYPH</name>
<feature type="domain" description="Peptidase M16 N-terminal" evidence="5">
    <location>
        <begin position="14"/>
        <end position="160"/>
    </location>
</feature>
<comment type="cofactor">
    <cofactor evidence="1">
        <name>Zn(2+)</name>
        <dbReference type="ChEBI" id="CHEBI:29105"/>
    </cofactor>
</comment>
<evidence type="ECO:0000256" key="1">
    <source>
        <dbReference type="ARBA" id="ARBA00001947"/>
    </source>
</evidence>
<dbReference type="FunFam" id="3.30.830.10:FF:000008">
    <property type="entry name" value="Mitochondrial-processing peptidase subunit beta"/>
    <property type="match status" value="1"/>
</dbReference>
<evidence type="ECO:0000256" key="2">
    <source>
        <dbReference type="ARBA" id="ARBA00007261"/>
    </source>
</evidence>
<evidence type="ECO:0000256" key="3">
    <source>
        <dbReference type="ARBA" id="ARBA00023049"/>
    </source>
</evidence>
<dbReference type="PANTHER" id="PTHR11851">
    <property type="entry name" value="METALLOPROTEASE"/>
    <property type="match status" value="1"/>
</dbReference>